<feature type="transmembrane region" description="Helical" evidence="7">
    <location>
        <begin position="327"/>
        <end position="350"/>
    </location>
</feature>
<sequence length="444" mass="43845">MSATEMTGALPTARRAEAAFAALAAVQLVMIASITMLTVALPQLQRDWGSSSAELVVLATSYSVTFGALLLVAGRAADRYGPRRTAIGALAVFAVASVAAAAAPGMTVLVAARLLQGVGAAFAVPAAMALIPAVFADSGRRIRATAVWGVLAVTGAAAGTVISGFLVDAVSWRWLFMPVALIASGAAVVIAALVPIDPPARFPHAAIAPVSTVAVTAGLTALLYGLAAESLPLAGAGLLLLAGFVVTQRHSSAPLLPVLAIPGRAGLAAILISAGANASLYYLLTLYLASVGYSPAGISAAFVPAAIVVLLAGPAAARLLGRYGARAVLVTGLLLAAAGTVLVSTLGPYLGLQLAGLLIFPFGVGLALSAAMAITMAAAGPARQGSTGGLANTAMETGPPLVLALVAPLARTYGDTTAFLVLAAALAAIVPIALLAVGRARSDG</sequence>
<evidence type="ECO:0000256" key="7">
    <source>
        <dbReference type="SAM" id="Phobius"/>
    </source>
</evidence>
<keyword evidence="2" id="KW-0813">Transport</keyword>
<evidence type="ECO:0000256" key="4">
    <source>
        <dbReference type="ARBA" id="ARBA00022692"/>
    </source>
</evidence>
<evidence type="ECO:0000313" key="10">
    <source>
        <dbReference type="Proteomes" id="UP001519325"/>
    </source>
</evidence>
<comment type="subcellular location">
    <subcellularLocation>
        <location evidence="1">Cell membrane</location>
        <topology evidence="1">Multi-pass membrane protein</topology>
    </subcellularLocation>
</comment>
<feature type="transmembrane region" description="Helical" evidence="7">
    <location>
        <begin position="416"/>
        <end position="437"/>
    </location>
</feature>
<dbReference type="SUPFAM" id="SSF103473">
    <property type="entry name" value="MFS general substrate transporter"/>
    <property type="match status" value="1"/>
</dbReference>
<feature type="transmembrane region" description="Helical" evidence="7">
    <location>
        <begin position="356"/>
        <end position="378"/>
    </location>
</feature>
<dbReference type="InterPro" id="IPR036259">
    <property type="entry name" value="MFS_trans_sf"/>
</dbReference>
<evidence type="ECO:0000256" key="6">
    <source>
        <dbReference type="ARBA" id="ARBA00023136"/>
    </source>
</evidence>
<dbReference type="EMBL" id="JAGGMR010000001">
    <property type="protein sequence ID" value="MBP2192400.1"/>
    <property type="molecule type" value="Genomic_DNA"/>
</dbReference>
<evidence type="ECO:0000259" key="8">
    <source>
        <dbReference type="PROSITE" id="PS50850"/>
    </source>
</evidence>
<keyword evidence="5 7" id="KW-1133">Transmembrane helix</keyword>
<feature type="domain" description="Major facilitator superfamily (MFS) profile" evidence="8">
    <location>
        <begin position="19"/>
        <end position="441"/>
    </location>
</feature>
<dbReference type="PANTHER" id="PTHR42718:SF46">
    <property type="entry name" value="BLR6921 PROTEIN"/>
    <property type="match status" value="1"/>
</dbReference>
<dbReference type="RefSeq" id="WP_209895198.1">
    <property type="nucleotide sequence ID" value="NZ_JAGGMR010000001.1"/>
</dbReference>
<feature type="transmembrane region" description="Helical" evidence="7">
    <location>
        <begin position="172"/>
        <end position="194"/>
    </location>
</feature>
<keyword evidence="3" id="KW-1003">Cell membrane</keyword>
<dbReference type="PROSITE" id="PS50850">
    <property type="entry name" value="MFS"/>
    <property type="match status" value="1"/>
</dbReference>
<feature type="transmembrane region" description="Helical" evidence="7">
    <location>
        <begin position="267"/>
        <end position="290"/>
    </location>
</feature>
<feature type="transmembrane region" description="Helical" evidence="7">
    <location>
        <begin position="206"/>
        <end position="224"/>
    </location>
</feature>
<protein>
    <submittedName>
        <fullName evidence="9">MFS family permease</fullName>
    </submittedName>
</protein>
<name>A0ABS4QL31_9NOCA</name>
<keyword evidence="6 7" id="KW-0472">Membrane</keyword>
<organism evidence="9 10">
    <name type="scientific">Nocardia goodfellowii</name>
    <dbReference type="NCBI Taxonomy" id="882446"/>
    <lineage>
        <taxon>Bacteria</taxon>
        <taxon>Bacillati</taxon>
        <taxon>Actinomycetota</taxon>
        <taxon>Actinomycetes</taxon>
        <taxon>Mycobacteriales</taxon>
        <taxon>Nocardiaceae</taxon>
        <taxon>Nocardia</taxon>
    </lineage>
</organism>
<feature type="transmembrane region" description="Helical" evidence="7">
    <location>
        <begin position="118"/>
        <end position="135"/>
    </location>
</feature>
<dbReference type="PANTHER" id="PTHR42718">
    <property type="entry name" value="MAJOR FACILITATOR SUPERFAMILY MULTIDRUG TRANSPORTER MFSC"/>
    <property type="match status" value="1"/>
</dbReference>
<comment type="caution">
    <text evidence="9">The sequence shown here is derived from an EMBL/GenBank/DDBJ whole genome shotgun (WGS) entry which is preliminary data.</text>
</comment>
<gene>
    <name evidence="9" type="ORF">BJ987_005301</name>
</gene>
<evidence type="ECO:0000256" key="5">
    <source>
        <dbReference type="ARBA" id="ARBA00022989"/>
    </source>
</evidence>
<proteinExistence type="predicted"/>
<dbReference type="InterPro" id="IPR020846">
    <property type="entry name" value="MFS_dom"/>
</dbReference>
<feature type="transmembrane region" description="Helical" evidence="7">
    <location>
        <begin position="147"/>
        <end position="166"/>
    </location>
</feature>
<dbReference type="Gene3D" id="1.20.1720.10">
    <property type="entry name" value="Multidrug resistance protein D"/>
    <property type="match status" value="1"/>
</dbReference>
<accession>A0ABS4QL31</accession>
<keyword evidence="4 7" id="KW-0812">Transmembrane</keyword>
<dbReference type="InterPro" id="IPR011701">
    <property type="entry name" value="MFS"/>
</dbReference>
<dbReference type="Gene3D" id="1.20.1250.20">
    <property type="entry name" value="MFS general substrate transporter like domains"/>
    <property type="match status" value="1"/>
</dbReference>
<evidence type="ECO:0000256" key="2">
    <source>
        <dbReference type="ARBA" id="ARBA00022448"/>
    </source>
</evidence>
<evidence type="ECO:0000256" key="1">
    <source>
        <dbReference type="ARBA" id="ARBA00004651"/>
    </source>
</evidence>
<dbReference type="Pfam" id="PF07690">
    <property type="entry name" value="MFS_1"/>
    <property type="match status" value="1"/>
</dbReference>
<reference evidence="9 10" key="1">
    <citation type="submission" date="2021-03" db="EMBL/GenBank/DDBJ databases">
        <title>Sequencing the genomes of 1000 actinobacteria strains.</title>
        <authorList>
            <person name="Klenk H.-P."/>
        </authorList>
    </citation>
    <scope>NUCLEOTIDE SEQUENCE [LARGE SCALE GENOMIC DNA]</scope>
    <source>
        <strain evidence="9 10">DSM 45516</strain>
    </source>
</reference>
<evidence type="ECO:0000313" key="9">
    <source>
        <dbReference type="EMBL" id="MBP2192400.1"/>
    </source>
</evidence>
<keyword evidence="10" id="KW-1185">Reference proteome</keyword>
<feature type="transmembrane region" description="Helical" evidence="7">
    <location>
        <begin position="53"/>
        <end position="74"/>
    </location>
</feature>
<feature type="transmembrane region" description="Helical" evidence="7">
    <location>
        <begin position="86"/>
        <end position="112"/>
    </location>
</feature>
<feature type="transmembrane region" description="Helical" evidence="7">
    <location>
        <begin position="20"/>
        <end position="41"/>
    </location>
</feature>
<feature type="transmembrane region" description="Helical" evidence="7">
    <location>
        <begin position="296"/>
        <end position="320"/>
    </location>
</feature>
<dbReference type="Proteomes" id="UP001519325">
    <property type="component" value="Unassembled WGS sequence"/>
</dbReference>
<evidence type="ECO:0000256" key="3">
    <source>
        <dbReference type="ARBA" id="ARBA00022475"/>
    </source>
</evidence>